<dbReference type="InterPro" id="IPR002477">
    <property type="entry name" value="Peptidoglycan-bd-like"/>
</dbReference>
<dbReference type="EMBL" id="JBEPMB010000002">
    <property type="protein sequence ID" value="MET3613742.1"/>
    <property type="molecule type" value="Genomic_DNA"/>
</dbReference>
<dbReference type="InterPro" id="IPR036365">
    <property type="entry name" value="PGBD-like_sf"/>
</dbReference>
<dbReference type="InterPro" id="IPR006597">
    <property type="entry name" value="Sel1-like"/>
</dbReference>
<evidence type="ECO:0000256" key="1">
    <source>
        <dbReference type="ARBA" id="ARBA00022737"/>
    </source>
</evidence>
<dbReference type="SUPFAM" id="SSF81901">
    <property type="entry name" value="HCP-like"/>
    <property type="match status" value="1"/>
</dbReference>
<proteinExistence type="predicted"/>
<dbReference type="PANTHER" id="PTHR46430">
    <property type="entry name" value="PROTEIN SKT5-RELATED"/>
    <property type="match status" value="1"/>
</dbReference>
<feature type="compositionally biased region" description="Basic and acidic residues" evidence="2">
    <location>
        <begin position="666"/>
        <end position="675"/>
    </location>
</feature>
<dbReference type="Gene3D" id="1.25.40.10">
    <property type="entry name" value="Tetratricopeptide repeat domain"/>
    <property type="match status" value="1"/>
</dbReference>
<sequence length="1227" mass="128905">MMNRSKSDTPRQGDRTASAPAASLTETAASRVEEARSSLLRSPRPDDAGRLARSTQISEILDRQKLLSRNRPPPPAAANLSLADQIRERLRSPAAPVSSGISAPRTSDLRPSDYRASDYRTSEYRQPAAEHAAFDISEALAKLRSDLKQDLAASFAQEISNLRSEIRDIGAAVAENGYPQDLYADLQRLAEGMEYIGEAAENAVTNSMRTELDSIRAMVSGMARQDDLAVIVEHFEALRQQMAETETQTQTRSLDTKIGSLADAIEMLVSQMSNADRDLNSQMHTLDERLAEIVAAIDANAQVTAELSGDAGLGSLESRIARLVEELDGVNVQQRDNIVAERIEGLAVRMEELAKLQATEHLDRRFDELAALLAQGGAIPAGEDLSAIVSDISRKIDDMARGTVSSELVNRFDDLANRIDSLNIAGATGGLSEEILTWLEGRMNDIAARIDSNVEAKGNPAADLGALEEQIAALTKLLSEPRVADDIGSAQMTSRMSALEDYMSTNDEYIVEAARQAAETALEAYVRNFAGQQSSGSVSQADISTISDLASDLHALEELTRSGEQRNQQTFETLQQTLMQIAERLDKLGTSTEAAAAPAVSKAAVSSRPRQRTGTDTEMFSSDFDDDLFDDDIAVDNTTTREPGEKPFKGLLSSIGKRFRPNAQDQKAEEPRRTVDAAPAIDAADDISPDIANQLLEPGSGAPDIRQILEKVRSVQDGKPVRKDGLTARDDDNSDYIAVARRAAQAAAAEVGTAEAAGEAAEASTSVVGKYRRPLLLGTGLVLLAVMSWPLVTTMFSGPNSAPAQQAAVTPSADAAAADKAAAEKLAADKAAADKALADQAAAEKQIADKAAADANAAAPVASDVVTAPAAGAESAPAAVSNKVMEPAAATQPAAAQNTAAPTEATPAAAATPATDAKPEAQAATVTAPAGTAPAATPSAASALTVPTGIEPQALVDAANGGDALAVYEVGNRIFDGRGVAANPASSLAWYSKAASMGFAPAEYRLGSLYEKGVGVGLDPAKAVEHYSTAAKAGNISAMHNLAVLFATGTLGAPDFGSAAKWFTEAANHGVRDSQFNLAILYAKGSGVAQDLVQSYKWFGIAAKDGDTDAAQKRDEVGKVLSPDQLTKAKAEVDGWKAATADDKANATIIPDAWAGKAQKTNSVDMKKAITYIQAMLNKNGFDVGKPDGVMGAKTVAAIKQFQSSVGQQATGEINDALVKELIARSK</sequence>
<accession>A0ABV2IZ04</accession>
<dbReference type="InterPro" id="IPR011990">
    <property type="entry name" value="TPR-like_helical_dom_sf"/>
</dbReference>
<protein>
    <submittedName>
        <fullName evidence="4">Localization factor PodJL</fullName>
    </submittedName>
</protein>
<name>A0ABV2IZ04_9HYPH</name>
<dbReference type="Pfam" id="PF08238">
    <property type="entry name" value="Sel1"/>
    <property type="match status" value="4"/>
</dbReference>
<evidence type="ECO:0000313" key="4">
    <source>
        <dbReference type="EMBL" id="MET3613742.1"/>
    </source>
</evidence>
<feature type="region of interest" description="Disordered" evidence="2">
    <location>
        <begin position="91"/>
        <end position="113"/>
    </location>
</feature>
<feature type="region of interest" description="Disordered" evidence="2">
    <location>
        <begin position="637"/>
        <end position="675"/>
    </location>
</feature>
<dbReference type="SMART" id="SM00671">
    <property type="entry name" value="SEL1"/>
    <property type="match status" value="4"/>
</dbReference>
<feature type="region of interest" description="Disordered" evidence="2">
    <location>
        <begin position="890"/>
        <end position="936"/>
    </location>
</feature>
<feature type="compositionally biased region" description="Basic and acidic residues" evidence="2">
    <location>
        <begin position="1"/>
        <end position="14"/>
    </location>
</feature>
<dbReference type="Pfam" id="PF01471">
    <property type="entry name" value="PG_binding_1"/>
    <property type="match status" value="1"/>
</dbReference>
<dbReference type="InterPro" id="IPR036366">
    <property type="entry name" value="PGBDSf"/>
</dbReference>
<feature type="region of interest" description="Disordered" evidence="2">
    <location>
        <begin position="600"/>
        <end position="623"/>
    </location>
</feature>
<comment type="caution">
    <text evidence="4">The sequence shown here is derived from an EMBL/GenBank/DDBJ whole genome shotgun (WGS) entry which is preliminary data.</text>
</comment>
<feature type="region of interest" description="Disordered" evidence="2">
    <location>
        <begin position="1"/>
        <end position="57"/>
    </location>
</feature>
<dbReference type="RefSeq" id="WP_354556255.1">
    <property type="nucleotide sequence ID" value="NZ_JBEPMB010000002.1"/>
</dbReference>
<keyword evidence="5" id="KW-1185">Reference proteome</keyword>
<keyword evidence="1" id="KW-0677">Repeat</keyword>
<evidence type="ECO:0000259" key="3">
    <source>
        <dbReference type="Pfam" id="PF01471"/>
    </source>
</evidence>
<feature type="domain" description="Peptidoglycan binding-like" evidence="3">
    <location>
        <begin position="1170"/>
        <end position="1220"/>
    </location>
</feature>
<evidence type="ECO:0000313" key="5">
    <source>
        <dbReference type="Proteomes" id="UP001549047"/>
    </source>
</evidence>
<dbReference type="Proteomes" id="UP001549047">
    <property type="component" value="Unassembled WGS sequence"/>
</dbReference>
<dbReference type="InterPro" id="IPR051726">
    <property type="entry name" value="Chitin_Synth_Reg"/>
</dbReference>
<evidence type="ECO:0000256" key="2">
    <source>
        <dbReference type="SAM" id="MobiDB-lite"/>
    </source>
</evidence>
<dbReference type="SUPFAM" id="SSF47090">
    <property type="entry name" value="PGBD-like"/>
    <property type="match status" value="1"/>
</dbReference>
<dbReference type="Gene3D" id="1.10.101.10">
    <property type="entry name" value="PGBD-like superfamily/PGBD"/>
    <property type="match status" value="1"/>
</dbReference>
<gene>
    <name evidence="4" type="ORF">ABID16_002071</name>
</gene>
<organism evidence="4 5">
    <name type="scientific">Rhizobium aquaticum</name>
    <dbReference type="NCBI Taxonomy" id="1549636"/>
    <lineage>
        <taxon>Bacteria</taxon>
        <taxon>Pseudomonadati</taxon>
        <taxon>Pseudomonadota</taxon>
        <taxon>Alphaproteobacteria</taxon>
        <taxon>Hyphomicrobiales</taxon>
        <taxon>Rhizobiaceae</taxon>
        <taxon>Rhizobium/Agrobacterium group</taxon>
        <taxon>Rhizobium</taxon>
    </lineage>
</organism>
<reference evidence="4 5" key="1">
    <citation type="submission" date="2024-06" db="EMBL/GenBank/DDBJ databases">
        <title>Genomic Encyclopedia of Type Strains, Phase IV (KMG-IV): sequencing the most valuable type-strain genomes for metagenomic binning, comparative biology and taxonomic classification.</title>
        <authorList>
            <person name="Goeker M."/>
        </authorList>
    </citation>
    <scope>NUCLEOTIDE SEQUENCE [LARGE SCALE GENOMIC DNA]</scope>
    <source>
        <strain evidence="4 5">DSM 29780</strain>
    </source>
</reference>